<evidence type="ECO:0000256" key="1">
    <source>
        <dbReference type="SAM" id="MobiDB-lite"/>
    </source>
</evidence>
<sequence length="677" mass="71055">MALSTYNISDLSRNTQHQVALRKEQHGLFETVSIISSRRSSNIPTSTIFRGKRIVAVASALALATILVIVGAALEVFVAHDFARSGNWIVTAAPVGHVLGIVFVLAVLFLVTVPCLVWLLGYGLAWSWLKASVDNGQNRPTSYQLGILVDVLHGVNVSTLWSGIKYIHGLNKDKRTSYKPAILRRAVGVVGFVLTLAYSFVVLLIALAASSSSLSFVRLGAYDAAWPQLSRQINASACASTSGAVAAGVNLCSLQTATSTPFSDSLPEGLSTLTNNSAVNAVALGDDGTAFIVPASIPRDVAYYGQANGVLATCQSVTSQCVTNTAPGSPLGLSCPTALGFDASYNTTSNAYPFGILDSSGNVLAAPYTVASNPFAFGAVAQSQAYSSAPDTYVGNSGFFTHDNSALNVLTCSATVRSVGYTYFNSSFTVDQSNSSIITDPDIVRGIGAMTAASFLADRIPAALEGVGLNASSPADYANAFARELSRELIAFTSVLYVPSPPLEIQHVTPILGSKLYLPLLILILAWTALYLLTTLVLGIVAVRATNASPYTLLAAERLRSPFTAVHAAYARNEAQRTWNVEPNKLFSVETGLDRLSVGPTTTSGGGLAFGVTRAAAVRAPKGAPAGVESSASSAAETVRHEHDRERDVEQDGRPSVGGTMYETEDEDFASAEGGEV</sequence>
<comment type="caution">
    <text evidence="3">The sequence shown here is derived from an EMBL/GenBank/DDBJ whole genome shotgun (WGS) entry which is preliminary data.</text>
</comment>
<organism evidence="3 4">
    <name type="scientific">Mycena chlorophos</name>
    <name type="common">Agaric fungus</name>
    <name type="synonym">Agaricus chlorophos</name>
    <dbReference type="NCBI Taxonomy" id="658473"/>
    <lineage>
        <taxon>Eukaryota</taxon>
        <taxon>Fungi</taxon>
        <taxon>Dikarya</taxon>
        <taxon>Basidiomycota</taxon>
        <taxon>Agaricomycotina</taxon>
        <taxon>Agaricomycetes</taxon>
        <taxon>Agaricomycetidae</taxon>
        <taxon>Agaricales</taxon>
        <taxon>Marasmiineae</taxon>
        <taxon>Mycenaceae</taxon>
        <taxon>Mycena</taxon>
    </lineage>
</organism>
<dbReference type="Proteomes" id="UP000613580">
    <property type="component" value="Unassembled WGS sequence"/>
</dbReference>
<feature type="transmembrane region" description="Helical" evidence="2">
    <location>
        <begin position="182"/>
        <end position="209"/>
    </location>
</feature>
<dbReference type="OrthoDB" id="3344043at2759"/>
<gene>
    <name evidence="3" type="ORF">HMN09_00117600</name>
</gene>
<feature type="region of interest" description="Disordered" evidence="1">
    <location>
        <begin position="621"/>
        <end position="677"/>
    </location>
</feature>
<feature type="compositionally biased region" description="Low complexity" evidence="1">
    <location>
        <begin position="621"/>
        <end position="636"/>
    </location>
</feature>
<accession>A0A8H6TV95</accession>
<proteinExistence type="predicted"/>
<feature type="transmembrane region" description="Helical" evidence="2">
    <location>
        <begin position="516"/>
        <end position="543"/>
    </location>
</feature>
<feature type="compositionally biased region" description="Basic and acidic residues" evidence="1">
    <location>
        <begin position="638"/>
        <end position="653"/>
    </location>
</feature>
<evidence type="ECO:0000313" key="4">
    <source>
        <dbReference type="Proteomes" id="UP000613580"/>
    </source>
</evidence>
<dbReference type="AlphaFoldDB" id="A0A8H6TV95"/>
<feature type="transmembrane region" description="Helical" evidence="2">
    <location>
        <begin position="54"/>
        <end position="78"/>
    </location>
</feature>
<feature type="transmembrane region" description="Helical" evidence="2">
    <location>
        <begin position="98"/>
        <end position="120"/>
    </location>
</feature>
<keyword evidence="4" id="KW-1185">Reference proteome</keyword>
<keyword evidence="2" id="KW-0472">Membrane</keyword>
<evidence type="ECO:0000256" key="2">
    <source>
        <dbReference type="SAM" id="Phobius"/>
    </source>
</evidence>
<evidence type="ECO:0000313" key="3">
    <source>
        <dbReference type="EMBL" id="KAF7323367.1"/>
    </source>
</evidence>
<dbReference type="EMBL" id="JACAZE010000001">
    <property type="protein sequence ID" value="KAF7323367.1"/>
    <property type="molecule type" value="Genomic_DNA"/>
</dbReference>
<keyword evidence="2" id="KW-0812">Transmembrane</keyword>
<feature type="compositionally biased region" description="Acidic residues" evidence="1">
    <location>
        <begin position="663"/>
        <end position="677"/>
    </location>
</feature>
<protein>
    <submittedName>
        <fullName evidence="3">Uncharacterized protein</fullName>
    </submittedName>
</protein>
<reference evidence="3" key="1">
    <citation type="submission" date="2020-05" db="EMBL/GenBank/DDBJ databases">
        <title>Mycena genomes resolve the evolution of fungal bioluminescence.</title>
        <authorList>
            <person name="Tsai I.J."/>
        </authorList>
    </citation>
    <scope>NUCLEOTIDE SEQUENCE</scope>
    <source>
        <strain evidence="3">110903Hualien_Pintung</strain>
    </source>
</reference>
<keyword evidence="2" id="KW-1133">Transmembrane helix</keyword>
<name>A0A8H6TV95_MYCCL</name>